<sequence>MSSQTVIWTVGINCQTEDEDKFNAWYDDVHVPMLLQGNFVKKVTRFKLAEETYHVGTVTQACPTYLTIYEFDNQARFEAWMNSPARIEAGEDKTKTWGDKVYDVQWATRYNLTNTWNG</sequence>
<dbReference type="InterPro" id="IPR011008">
    <property type="entry name" value="Dimeric_a/b-barrel"/>
</dbReference>
<name>A0A5E7E5D9_PSEFL</name>
<evidence type="ECO:0000313" key="1">
    <source>
        <dbReference type="EMBL" id="VVO21888.1"/>
    </source>
</evidence>
<evidence type="ECO:0008006" key="3">
    <source>
        <dbReference type="Google" id="ProtNLM"/>
    </source>
</evidence>
<evidence type="ECO:0000313" key="2">
    <source>
        <dbReference type="Proteomes" id="UP000381093"/>
    </source>
</evidence>
<dbReference type="Pfam" id="PF14114">
    <property type="entry name" value="DUF4286"/>
    <property type="match status" value="1"/>
</dbReference>
<protein>
    <recommendedName>
        <fullName evidence="3">DUF4286 family protein</fullName>
    </recommendedName>
</protein>
<dbReference type="Proteomes" id="UP000381093">
    <property type="component" value="Unassembled WGS sequence"/>
</dbReference>
<dbReference type="InterPro" id="IPR025563">
    <property type="entry name" value="DUF4286"/>
</dbReference>
<accession>A0A5E7E5D9</accession>
<dbReference type="Gene3D" id="3.30.70.100">
    <property type="match status" value="1"/>
</dbReference>
<proteinExistence type="predicted"/>
<organism evidence="1 2">
    <name type="scientific">Pseudomonas fluorescens</name>
    <dbReference type="NCBI Taxonomy" id="294"/>
    <lineage>
        <taxon>Bacteria</taxon>
        <taxon>Pseudomonadati</taxon>
        <taxon>Pseudomonadota</taxon>
        <taxon>Gammaproteobacteria</taxon>
        <taxon>Pseudomonadales</taxon>
        <taxon>Pseudomonadaceae</taxon>
        <taxon>Pseudomonas</taxon>
    </lineage>
</organism>
<reference evidence="1 2" key="1">
    <citation type="submission" date="2019-09" db="EMBL/GenBank/DDBJ databases">
        <authorList>
            <person name="Chandra G."/>
            <person name="Truman W A."/>
        </authorList>
    </citation>
    <scope>NUCLEOTIDE SEQUENCE [LARGE SCALE GENOMIC DNA]</scope>
    <source>
        <strain evidence="1">PS710</strain>
    </source>
</reference>
<gene>
    <name evidence="1" type="ORF">PS710_04304</name>
</gene>
<dbReference type="RefSeq" id="WP_150766271.1">
    <property type="nucleotide sequence ID" value="NZ_CABVHW010000017.1"/>
</dbReference>
<dbReference type="SUPFAM" id="SSF54909">
    <property type="entry name" value="Dimeric alpha+beta barrel"/>
    <property type="match status" value="1"/>
</dbReference>
<dbReference type="EMBL" id="CABVHW010000017">
    <property type="protein sequence ID" value="VVO21888.1"/>
    <property type="molecule type" value="Genomic_DNA"/>
</dbReference>
<dbReference type="AlphaFoldDB" id="A0A5E7E5D9"/>